<dbReference type="PROSITE" id="PS00061">
    <property type="entry name" value="ADH_SHORT"/>
    <property type="match status" value="1"/>
</dbReference>
<gene>
    <name evidence="6" type="ORF">JXQ802_LOCUS47043</name>
    <name evidence="5" type="ORF">PYM288_LOCUS31193</name>
</gene>
<dbReference type="InterPro" id="IPR036291">
    <property type="entry name" value="NAD(P)-bd_dom_sf"/>
</dbReference>
<dbReference type="EMBL" id="CAJNOH010003184">
    <property type="protein sequence ID" value="CAF1326577.1"/>
    <property type="molecule type" value="Genomic_DNA"/>
</dbReference>
<dbReference type="EMBL" id="CAJNOL010004483">
    <property type="protein sequence ID" value="CAF1589156.1"/>
    <property type="molecule type" value="Genomic_DNA"/>
</dbReference>
<organism evidence="5 7">
    <name type="scientific">Rotaria sordida</name>
    <dbReference type="NCBI Taxonomy" id="392033"/>
    <lineage>
        <taxon>Eukaryota</taxon>
        <taxon>Metazoa</taxon>
        <taxon>Spiralia</taxon>
        <taxon>Gnathifera</taxon>
        <taxon>Rotifera</taxon>
        <taxon>Eurotatoria</taxon>
        <taxon>Bdelloidea</taxon>
        <taxon>Philodinida</taxon>
        <taxon>Philodinidae</taxon>
        <taxon>Rotaria</taxon>
    </lineage>
</organism>
<evidence type="ECO:0000313" key="8">
    <source>
        <dbReference type="Proteomes" id="UP000663870"/>
    </source>
</evidence>
<evidence type="ECO:0000313" key="6">
    <source>
        <dbReference type="EMBL" id="CAF1589156.1"/>
    </source>
</evidence>
<evidence type="ECO:0000256" key="4">
    <source>
        <dbReference type="ARBA" id="ARBA00048508"/>
    </source>
</evidence>
<evidence type="ECO:0000313" key="7">
    <source>
        <dbReference type="Proteomes" id="UP000663854"/>
    </source>
</evidence>
<dbReference type="Proteomes" id="UP000663854">
    <property type="component" value="Unassembled WGS sequence"/>
</dbReference>
<protein>
    <recommendedName>
        <fullName evidence="2">3-oxoacyl-[acyl-carrier-protein] reductase</fullName>
        <ecNumber evidence="2">1.1.1.100</ecNumber>
    </recommendedName>
</protein>
<evidence type="ECO:0000313" key="5">
    <source>
        <dbReference type="EMBL" id="CAF1326577.1"/>
    </source>
</evidence>
<proteinExistence type="inferred from homology"/>
<dbReference type="PANTHER" id="PTHR42879:SF2">
    <property type="entry name" value="3-OXOACYL-[ACYL-CARRIER-PROTEIN] REDUCTASE FABG"/>
    <property type="match status" value="1"/>
</dbReference>
<name>A0A815FPQ7_9BILA</name>
<evidence type="ECO:0000256" key="2">
    <source>
        <dbReference type="ARBA" id="ARBA00012948"/>
    </source>
</evidence>
<comment type="similarity">
    <text evidence="1">Belongs to the short-chain dehydrogenases/reductases (SDR) family.</text>
</comment>
<comment type="caution">
    <text evidence="5">The sequence shown here is derived from an EMBL/GenBank/DDBJ whole genome shotgun (WGS) entry which is preliminary data.</text>
</comment>
<accession>A0A815FPQ7</accession>
<keyword evidence="3" id="KW-0560">Oxidoreductase</keyword>
<dbReference type="GO" id="GO:0004316">
    <property type="term" value="F:3-oxoacyl-[acyl-carrier-protein] reductase (NADPH) activity"/>
    <property type="evidence" value="ECO:0007669"/>
    <property type="project" value="UniProtKB-EC"/>
</dbReference>
<dbReference type="AlphaFoldDB" id="A0A815FPQ7"/>
<dbReference type="GO" id="GO:0032787">
    <property type="term" value="P:monocarboxylic acid metabolic process"/>
    <property type="evidence" value="ECO:0007669"/>
    <property type="project" value="UniProtKB-ARBA"/>
</dbReference>
<dbReference type="InterPro" id="IPR020904">
    <property type="entry name" value="Sc_DH/Rdtase_CS"/>
</dbReference>
<dbReference type="Proteomes" id="UP000663870">
    <property type="component" value="Unassembled WGS sequence"/>
</dbReference>
<keyword evidence="8" id="KW-1185">Reference proteome</keyword>
<reference evidence="5" key="1">
    <citation type="submission" date="2021-02" db="EMBL/GenBank/DDBJ databases">
        <authorList>
            <person name="Nowell W R."/>
        </authorList>
    </citation>
    <scope>NUCLEOTIDE SEQUENCE</scope>
</reference>
<dbReference type="Pfam" id="PF13561">
    <property type="entry name" value="adh_short_C2"/>
    <property type="match status" value="1"/>
</dbReference>
<dbReference type="InterPro" id="IPR050259">
    <property type="entry name" value="SDR"/>
</dbReference>
<dbReference type="InterPro" id="IPR002347">
    <property type="entry name" value="SDR_fam"/>
</dbReference>
<dbReference type="PANTHER" id="PTHR42879">
    <property type="entry name" value="3-OXOACYL-(ACYL-CARRIER-PROTEIN) REDUCTASE"/>
    <property type="match status" value="1"/>
</dbReference>
<sequence length="195" mass="20759">MSRNVLVTGAARGIGRAIALRLARDGLNVAVNDIKASSSGLNKVQQEIEKMGQKSVAITADVSVDKEVETMMQNAAKELGSLNVVVANAGIAQVKSIIDITTEDWDKIFAVNMRGAGGKIIGACSGLGYRSAPMLSHYCASKWGVRGLTQAAAMEWAKHKITVNDYCPGLTKTTLADMFDEEMAKIQGKQKGDTI</sequence>
<evidence type="ECO:0000256" key="1">
    <source>
        <dbReference type="ARBA" id="ARBA00006484"/>
    </source>
</evidence>
<dbReference type="SUPFAM" id="SSF51735">
    <property type="entry name" value="NAD(P)-binding Rossmann-fold domains"/>
    <property type="match status" value="1"/>
</dbReference>
<comment type="catalytic activity">
    <reaction evidence="4">
        <text>a (3R)-hydroxyacyl-[ACP] + NADP(+) = a 3-oxoacyl-[ACP] + NADPH + H(+)</text>
        <dbReference type="Rhea" id="RHEA:17397"/>
        <dbReference type="Rhea" id="RHEA-COMP:9916"/>
        <dbReference type="Rhea" id="RHEA-COMP:9945"/>
        <dbReference type="ChEBI" id="CHEBI:15378"/>
        <dbReference type="ChEBI" id="CHEBI:57783"/>
        <dbReference type="ChEBI" id="CHEBI:58349"/>
        <dbReference type="ChEBI" id="CHEBI:78776"/>
        <dbReference type="ChEBI" id="CHEBI:78827"/>
        <dbReference type="EC" id="1.1.1.100"/>
    </reaction>
</comment>
<dbReference type="Gene3D" id="3.40.50.720">
    <property type="entry name" value="NAD(P)-binding Rossmann-like Domain"/>
    <property type="match status" value="1"/>
</dbReference>
<evidence type="ECO:0000256" key="3">
    <source>
        <dbReference type="ARBA" id="ARBA00023002"/>
    </source>
</evidence>
<dbReference type="PRINTS" id="PR00081">
    <property type="entry name" value="GDHRDH"/>
</dbReference>
<dbReference type="EC" id="1.1.1.100" evidence="2"/>
<feature type="non-terminal residue" evidence="5">
    <location>
        <position position="1"/>
    </location>
</feature>
<dbReference type="PRINTS" id="PR00080">
    <property type="entry name" value="SDRFAMILY"/>
</dbReference>